<dbReference type="STRING" id="857265.WG78_20220"/>
<sequence length="36" mass="3862">MALRIPPAGRDAYAVGLFYALFATTLPAWPQPAARS</sequence>
<dbReference type="AlphaFoldDB" id="A0A0N0GLB8"/>
<evidence type="ECO:0000256" key="1">
    <source>
        <dbReference type="SAM" id="Phobius"/>
    </source>
</evidence>
<reference evidence="2 3" key="1">
    <citation type="submission" date="2015-07" db="EMBL/GenBank/DDBJ databases">
        <title>Draft genome sequence of the Amantichitinum ursilacus IGB-41, a new chitin-degrading bacterium.</title>
        <authorList>
            <person name="Kirstahler P."/>
            <person name="Guenther M."/>
            <person name="Grumaz C."/>
            <person name="Rupp S."/>
            <person name="Zibek S."/>
            <person name="Sohn K."/>
        </authorList>
    </citation>
    <scope>NUCLEOTIDE SEQUENCE [LARGE SCALE GENOMIC DNA]</scope>
    <source>
        <strain evidence="2 3">IGB-41</strain>
    </source>
</reference>
<keyword evidence="1" id="KW-0472">Membrane</keyword>
<name>A0A0N0GLB8_9NEIS</name>
<accession>A0A0N0GLB8</accession>
<protein>
    <submittedName>
        <fullName evidence="2">Uncharacterized protein</fullName>
    </submittedName>
</protein>
<keyword evidence="3" id="KW-1185">Reference proteome</keyword>
<keyword evidence="1" id="KW-1133">Transmembrane helix</keyword>
<dbReference type="EMBL" id="LAQT01000036">
    <property type="protein sequence ID" value="KPC49685.1"/>
    <property type="molecule type" value="Genomic_DNA"/>
</dbReference>
<evidence type="ECO:0000313" key="2">
    <source>
        <dbReference type="EMBL" id="KPC49685.1"/>
    </source>
</evidence>
<gene>
    <name evidence="2" type="ORF">WG78_20220</name>
</gene>
<comment type="caution">
    <text evidence="2">The sequence shown here is derived from an EMBL/GenBank/DDBJ whole genome shotgun (WGS) entry which is preliminary data.</text>
</comment>
<keyword evidence="1" id="KW-0812">Transmembrane</keyword>
<organism evidence="2 3">
    <name type="scientific">Amantichitinum ursilacus</name>
    <dbReference type="NCBI Taxonomy" id="857265"/>
    <lineage>
        <taxon>Bacteria</taxon>
        <taxon>Pseudomonadati</taxon>
        <taxon>Pseudomonadota</taxon>
        <taxon>Betaproteobacteria</taxon>
        <taxon>Neisseriales</taxon>
        <taxon>Chitinibacteraceae</taxon>
        <taxon>Amantichitinum</taxon>
    </lineage>
</organism>
<dbReference type="Proteomes" id="UP000037939">
    <property type="component" value="Unassembled WGS sequence"/>
</dbReference>
<feature type="transmembrane region" description="Helical" evidence="1">
    <location>
        <begin position="12"/>
        <end position="30"/>
    </location>
</feature>
<evidence type="ECO:0000313" key="3">
    <source>
        <dbReference type="Proteomes" id="UP000037939"/>
    </source>
</evidence>
<proteinExistence type="predicted"/>